<feature type="signal peptide" evidence="1">
    <location>
        <begin position="1"/>
        <end position="20"/>
    </location>
</feature>
<protein>
    <submittedName>
        <fullName evidence="2">Uncharacterized protein</fullName>
    </submittedName>
</protein>
<sequence>MNTKLALILLTINTSAQVSAVAHKSCELKQRAVADQIRQELRAETVLYKQGAVFSKDEDQYGSVDQLRAVQLKEERTEA</sequence>
<name>A0A2Z7D5A6_9LAMI</name>
<proteinExistence type="predicted"/>
<evidence type="ECO:0000313" key="3">
    <source>
        <dbReference type="Proteomes" id="UP000250235"/>
    </source>
</evidence>
<gene>
    <name evidence="2" type="ORF">F511_19476</name>
</gene>
<accession>A0A2Z7D5A6</accession>
<dbReference type="EMBL" id="KQ990195">
    <property type="protein sequence ID" value="KZV53539.1"/>
    <property type="molecule type" value="Genomic_DNA"/>
</dbReference>
<reference evidence="2 3" key="1">
    <citation type="journal article" date="2015" name="Proc. Natl. Acad. Sci. U.S.A.">
        <title>The resurrection genome of Boea hygrometrica: A blueprint for survival of dehydration.</title>
        <authorList>
            <person name="Xiao L."/>
            <person name="Yang G."/>
            <person name="Zhang L."/>
            <person name="Yang X."/>
            <person name="Zhao S."/>
            <person name="Ji Z."/>
            <person name="Zhou Q."/>
            <person name="Hu M."/>
            <person name="Wang Y."/>
            <person name="Chen M."/>
            <person name="Xu Y."/>
            <person name="Jin H."/>
            <person name="Xiao X."/>
            <person name="Hu G."/>
            <person name="Bao F."/>
            <person name="Hu Y."/>
            <person name="Wan P."/>
            <person name="Li L."/>
            <person name="Deng X."/>
            <person name="Kuang T."/>
            <person name="Xiang C."/>
            <person name="Zhu J.K."/>
            <person name="Oliver M.J."/>
            <person name="He Y."/>
        </authorList>
    </citation>
    <scope>NUCLEOTIDE SEQUENCE [LARGE SCALE GENOMIC DNA]</scope>
    <source>
        <strain evidence="3">cv. XS01</strain>
    </source>
</reference>
<keyword evidence="3" id="KW-1185">Reference proteome</keyword>
<dbReference type="Proteomes" id="UP000250235">
    <property type="component" value="Unassembled WGS sequence"/>
</dbReference>
<evidence type="ECO:0000313" key="2">
    <source>
        <dbReference type="EMBL" id="KZV53539.1"/>
    </source>
</evidence>
<evidence type="ECO:0000256" key="1">
    <source>
        <dbReference type="SAM" id="SignalP"/>
    </source>
</evidence>
<dbReference type="AlphaFoldDB" id="A0A2Z7D5A6"/>
<organism evidence="2 3">
    <name type="scientific">Dorcoceras hygrometricum</name>
    <dbReference type="NCBI Taxonomy" id="472368"/>
    <lineage>
        <taxon>Eukaryota</taxon>
        <taxon>Viridiplantae</taxon>
        <taxon>Streptophyta</taxon>
        <taxon>Embryophyta</taxon>
        <taxon>Tracheophyta</taxon>
        <taxon>Spermatophyta</taxon>
        <taxon>Magnoliopsida</taxon>
        <taxon>eudicotyledons</taxon>
        <taxon>Gunneridae</taxon>
        <taxon>Pentapetalae</taxon>
        <taxon>asterids</taxon>
        <taxon>lamiids</taxon>
        <taxon>Lamiales</taxon>
        <taxon>Gesneriaceae</taxon>
        <taxon>Didymocarpoideae</taxon>
        <taxon>Trichosporeae</taxon>
        <taxon>Loxocarpinae</taxon>
        <taxon>Dorcoceras</taxon>
    </lineage>
</organism>
<keyword evidence="1" id="KW-0732">Signal</keyword>
<feature type="chain" id="PRO_5016358347" evidence="1">
    <location>
        <begin position="21"/>
        <end position="79"/>
    </location>
</feature>